<organism evidence="1 2">
    <name type="scientific">Ciona intestinalis</name>
    <name type="common">Transparent sea squirt</name>
    <name type="synonym">Ascidia intestinalis</name>
    <dbReference type="NCBI Taxonomy" id="7719"/>
    <lineage>
        <taxon>Eukaryota</taxon>
        <taxon>Metazoa</taxon>
        <taxon>Chordata</taxon>
        <taxon>Tunicata</taxon>
        <taxon>Ascidiacea</taxon>
        <taxon>Phlebobranchia</taxon>
        <taxon>Cionidae</taxon>
        <taxon>Ciona</taxon>
    </lineage>
</organism>
<proteinExistence type="predicted"/>
<dbReference type="HOGENOM" id="CLU_3301988_0_0_1"/>
<dbReference type="Proteomes" id="UP000008144">
    <property type="component" value="Chromosome 1"/>
</dbReference>
<sequence length="40" mass="4914">MRRNLVKKQPTRFNWDGKRVNENRMKAEDNDQIEVLLEQL</sequence>
<dbReference type="EMBL" id="EAAA01000337">
    <property type="status" value="NOT_ANNOTATED_CDS"/>
    <property type="molecule type" value="Genomic_DNA"/>
</dbReference>
<evidence type="ECO:0000313" key="1">
    <source>
        <dbReference type="Ensembl" id="ENSCINP00000032945.1"/>
    </source>
</evidence>
<reference evidence="1" key="4">
    <citation type="submission" date="2025-09" db="UniProtKB">
        <authorList>
            <consortium name="Ensembl"/>
        </authorList>
    </citation>
    <scope>IDENTIFICATION</scope>
</reference>
<evidence type="ECO:0000313" key="2">
    <source>
        <dbReference type="Proteomes" id="UP000008144"/>
    </source>
</evidence>
<keyword evidence="2" id="KW-1185">Reference proteome</keyword>
<accession>H2XTG1</accession>
<dbReference type="Ensembl" id="ENSCINT00000034959.1">
    <property type="protein sequence ID" value="ENSCINP00000032945.1"/>
    <property type="gene ID" value="ENSCING00000019713.1"/>
</dbReference>
<reference evidence="2" key="1">
    <citation type="journal article" date="2002" name="Science">
        <title>The draft genome of Ciona intestinalis: insights into chordate and vertebrate origins.</title>
        <authorList>
            <person name="Dehal P."/>
            <person name="Satou Y."/>
            <person name="Campbell R.K."/>
            <person name="Chapman J."/>
            <person name="Degnan B."/>
            <person name="De Tomaso A."/>
            <person name="Davidson B."/>
            <person name="Di Gregorio A."/>
            <person name="Gelpke M."/>
            <person name="Goodstein D.M."/>
            <person name="Harafuji N."/>
            <person name="Hastings K.E."/>
            <person name="Ho I."/>
            <person name="Hotta K."/>
            <person name="Huang W."/>
            <person name="Kawashima T."/>
            <person name="Lemaire P."/>
            <person name="Martinez D."/>
            <person name="Meinertzhagen I.A."/>
            <person name="Necula S."/>
            <person name="Nonaka M."/>
            <person name="Putnam N."/>
            <person name="Rash S."/>
            <person name="Saiga H."/>
            <person name="Satake M."/>
            <person name="Terry A."/>
            <person name="Yamada L."/>
            <person name="Wang H.G."/>
            <person name="Awazu S."/>
            <person name="Azumi K."/>
            <person name="Boore J."/>
            <person name="Branno M."/>
            <person name="Chin-Bow S."/>
            <person name="DeSantis R."/>
            <person name="Doyle S."/>
            <person name="Francino P."/>
            <person name="Keys D.N."/>
            <person name="Haga S."/>
            <person name="Hayashi H."/>
            <person name="Hino K."/>
            <person name="Imai K.S."/>
            <person name="Inaba K."/>
            <person name="Kano S."/>
            <person name="Kobayashi K."/>
            <person name="Kobayashi M."/>
            <person name="Lee B.I."/>
            <person name="Makabe K.W."/>
            <person name="Manohar C."/>
            <person name="Matassi G."/>
            <person name="Medina M."/>
            <person name="Mochizuki Y."/>
            <person name="Mount S."/>
            <person name="Morishita T."/>
            <person name="Miura S."/>
            <person name="Nakayama A."/>
            <person name="Nishizaka S."/>
            <person name="Nomoto H."/>
            <person name="Ohta F."/>
            <person name="Oishi K."/>
            <person name="Rigoutsos I."/>
            <person name="Sano M."/>
            <person name="Sasaki A."/>
            <person name="Sasakura Y."/>
            <person name="Shoguchi E."/>
            <person name="Shin-i T."/>
            <person name="Spagnuolo A."/>
            <person name="Stainier D."/>
            <person name="Suzuki M.M."/>
            <person name="Tassy O."/>
            <person name="Takatori N."/>
            <person name="Tokuoka M."/>
            <person name="Yagi K."/>
            <person name="Yoshizaki F."/>
            <person name="Wada S."/>
            <person name="Zhang C."/>
            <person name="Hyatt P.D."/>
            <person name="Larimer F."/>
            <person name="Detter C."/>
            <person name="Doggett N."/>
            <person name="Glavina T."/>
            <person name="Hawkins T."/>
            <person name="Richardson P."/>
            <person name="Lucas S."/>
            <person name="Kohara Y."/>
            <person name="Levine M."/>
            <person name="Satoh N."/>
            <person name="Rokhsar D.S."/>
        </authorList>
    </citation>
    <scope>NUCLEOTIDE SEQUENCE [LARGE SCALE GENOMIC DNA]</scope>
</reference>
<dbReference type="AlphaFoldDB" id="H2XTG1"/>
<dbReference type="InParanoid" id="H2XTG1"/>
<protein>
    <submittedName>
        <fullName evidence="1">Uncharacterized protein</fullName>
    </submittedName>
</protein>
<reference evidence="1" key="3">
    <citation type="submission" date="2025-08" db="UniProtKB">
        <authorList>
            <consortium name="Ensembl"/>
        </authorList>
    </citation>
    <scope>IDENTIFICATION</scope>
</reference>
<reference evidence="1" key="2">
    <citation type="journal article" date="2008" name="Genome Biol.">
        <title>Improved genome assembly and evidence-based global gene model set for the chordate Ciona intestinalis: new insight into intron and operon populations.</title>
        <authorList>
            <person name="Satou Y."/>
            <person name="Mineta K."/>
            <person name="Ogasawara M."/>
            <person name="Sasakura Y."/>
            <person name="Shoguchi E."/>
            <person name="Ueno K."/>
            <person name="Yamada L."/>
            <person name="Matsumoto J."/>
            <person name="Wasserscheid J."/>
            <person name="Dewar K."/>
            <person name="Wiley G.B."/>
            <person name="Macmil S.L."/>
            <person name="Roe B.A."/>
            <person name="Zeller R.W."/>
            <person name="Hastings K.E."/>
            <person name="Lemaire P."/>
            <person name="Lindquist E."/>
            <person name="Endo T."/>
            <person name="Hotta K."/>
            <person name="Inaba K."/>
        </authorList>
    </citation>
    <scope>NUCLEOTIDE SEQUENCE [LARGE SCALE GENOMIC DNA]</scope>
    <source>
        <strain evidence="1">wild type</strain>
    </source>
</reference>
<name>H2XTG1_CIOIN</name>